<keyword evidence="7 10" id="KW-0283">Flagellar rotation</keyword>
<evidence type="ECO:0000256" key="7">
    <source>
        <dbReference type="ARBA" id="ARBA00022779"/>
    </source>
</evidence>
<dbReference type="Pfam" id="PF03748">
    <property type="entry name" value="FliL"/>
    <property type="match status" value="1"/>
</dbReference>
<sequence length="172" mass="18960">MADEELEIEEGGKKKGKMMLIIIILVVLLAGGGAAYYFLFMGEEPSTTEDGEEVASEMVEDEVMPEGQALYVAMPRAFTFNAPGVARERIVQIEVQLMVRGSINEELAKRHIPMIEGSLLQVFSASNADDLVTDVGKVELKEKATAQVRQTMMELEKTSVVEQVLFTGFVIQ</sequence>
<keyword evidence="11" id="KW-0966">Cell projection</keyword>
<dbReference type="EMBL" id="JAVRIE010000003">
    <property type="protein sequence ID" value="MDT0582844.1"/>
    <property type="molecule type" value="Genomic_DNA"/>
</dbReference>
<dbReference type="GO" id="GO:0071978">
    <property type="term" value="P:bacterial-type flagellum-dependent swarming motility"/>
    <property type="evidence" value="ECO:0007669"/>
    <property type="project" value="TreeGrafter"/>
</dbReference>
<evidence type="ECO:0000256" key="5">
    <source>
        <dbReference type="ARBA" id="ARBA00022500"/>
    </source>
</evidence>
<evidence type="ECO:0000256" key="1">
    <source>
        <dbReference type="ARBA" id="ARBA00002254"/>
    </source>
</evidence>
<evidence type="ECO:0000256" key="3">
    <source>
        <dbReference type="ARBA" id="ARBA00008281"/>
    </source>
</evidence>
<dbReference type="PANTHER" id="PTHR35091">
    <property type="entry name" value="FLAGELLAR PROTEIN FLIL"/>
    <property type="match status" value="1"/>
</dbReference>
<dbReference type="GO" id="GO:0006935">
    <property type="term" value="P:chemotaxis"/>
    <property type="evidence" value="ECO:0007669"/>
    <property type="project" value="UniProtKB-KW"/>
</dbReference>
<dbReference type="AlphaFoldDB" id="A0AAW8R299"/>
<comment type="function">
    <text evidence="1 10">Controls the rotational direction of flagella during chemotaxis.</text>
</comment>
<keyword evidence="5 10" id="KW-0145">Chemotaxis</keyword>
<evidence type="ECO:0000256" key="10">
    <source>
        <dbReference type="RuleBase" id="RU364125"/>
    </source>
</evidence>
<organism evidence="11 12">
    <name type="scientific">Brumicola blandensis</name>
    <dbReference type="NCBI Taxonomy" id="3075611"/>
    <lineage>
        <taxon>Bacteria</taxon>
        <taxon>Pseudomonadati</taxon>
        <taxon>Pseudomonadota</taxon>
        <taxon>Gammaproteobacteria</taxon>
        <taxon>Alteromonadales</taxon>
        <taxon>Alteromonadaceae</taxon>
        <taxon>Brumicola</taxon>
    </lineage>
</organism>
<dbReference type="PANTHER" id="PTHR35091:SF2">
    <property type="entry name" value="FLAGELLAR PROTEIN FLIL"/>
    <property type="match status" value="1"/>
</dbReference>
<comment type="similarity">
    <text evidence="3 10">Belongs to the FliL family.</text>
</comment>
<keyword evidence="6 10" id="KW-0812">Transmembrane</keyword>
<evidence type="ECO:0000313" key="11">
    <source>
        <dbReference type="EMBL" id="MDT0582844.1"/>
    </source>
</evidence>
<keyword evidence="10" id="KW-0997">Cell inner membrane</keyword>
<evidence type="ECO:0000256" key="8">
    <source>
        <dbReference type="ARBA" id="ARBA00022989"/>
    </source>
</evidence>
<keyword evidence="9 10" id="KW-0472">Membrane</keyword>
<evidence type="ECO:0000313" key="12">
    <source>
        <dbReference type="Proteomes" id="UP001249020"/>
    </source>
</evidence>
<dbReference type="Proteomes" id="UP001249020">
    <property type="component" value="Unassembled WGS sequence"/>
</dbReference>
<dbReference type="GO" id="GO:0005886">
    <property type="term" value="C:plasma membrane"/>
    <property type="evidence" value="ECO:0007669"/>
    <property type="project" value="UniProtKB-SubCell"/>
</dbReference>
<keyword evidence="4" id="KW-1003">Cell membrane</keyword>
<feature type="transmembrane region" description="Helical" evidence="10">
    <location>
        <begin position="20"/>
        <end position="39"/>
    </location>
</feature>
<dbReference type="NCBIfam" id="NF004285">
    <property type="entry name" value="PRK05696.1"/>
    <property type="match status" value="1"/>
</dbReference>
<dbReference type="InterPro" id="IPR005503">
    <property type="entry name" value="FliL"/>
</dbReference>
<keyword evidence="11" id="KW-0282">Flagellum</keyword>
<comment type="subcellular location">
    <subcellularLocation>
        <location evidence="10">Cell inner membrane</location>
    </subcellularLocation>
    <subcellularLocation>
        <location evidence="2">Cell membrane</location>
        <topology evidence="2">Single-pass membrane protein</topology>
    </subcellularLocation>
</comment>
<gene>
    <name evidence="11" type="primary">fliL</name>
    <name evidence="11" type="ORF">RM544_09840</name>
</gene>
<protein>
    <recommendedName>
        <fullName evidence="10">Flagellar protein FliL</fullName>
    </recommendedName>
</protein>
<keyword evidence="12" id="KW-1185">Reference proteome</keyword>
<evidence type="ECO:0000256" key="9">
    <source>
        <dbReference type="ARBA" id="ARBA00023136"/>
    </source>
</evidence>
<evidence type="ECO:0000256" key="4">
    <source>
        <dbReference type="ARBA" id="ARBA00022475"/>
    </source>
</evidence>
<dbReference type="GO" id="GO:0009425">
    <property type="term" value="C:bacterial-type flagellum basal body"/>
    <property type="evidence" value="ECO:0007669"/>
    <property type="project" value="InterPro"/>
</dbReference>
<keyword evidence="8 10" id="KW-1133">Transmembrane helix</keyword>
<accession>A0AAW8R299</accession>
<evidence type="ECO:0000256" key="2">
    <source>
        <dbReference type="ARBA" id="ARBA00004162"/>
    </source>
</evidence>
<evidence type="ECO:0000256" key="6">
    <source>
        <dbReference type="ARBA" id="ARBA00022692"/>
    </source>
</evidence>
<dbReference type="RefSeq" id="WP_311361617.1">
    <property type="nucleotide sequence ID" value="NZ_JAVRIE010000003.1"/>
</dbReference>
<reference evidence="11 12" key="1">
    <citation type="submission" date="2023-09" db="EMBL/GenBank/DDBJ databases">
        <authorList>
            <person name="Rey-Velasco X."/>
        </authorList>
    </citation>
    <scope>NUCLEOTIDE SEQUENCE [LARGE SCALE GENOMIC DNA]</scope>
    <source>
        <strain evidence="11 12">W409</strain>
    </source>
</reference>
<proteinExistence type="inferred from homology"/>
<name>A0AAW8R299_9ALTE</name>
<keyword evidence="11" id="KW-0969">Cilium</keyword>
<comment type="caution">
    <text evidence="11">The sequence shown here is derived from an EMBL/GenBank/DDBJ whole genome shotgun (WGS) entry which is preliminary data.</text>
</comment>